<dbReference type="Proteomes" id="UP001516620">
    <property type="component" value="Unassembled WGS sequence"/>
</dbReference>
<sequence>MNKKDSDEIIRLAREGKHISKIWSEHFHEYDYWEVYMEAYGAGERSSVGVKRMITARLNKLAETDSKEIREELTEEINELVVHLYTRYRASQQKLEQIRKIIND</sequence>
<proteinExistence type="predicted"/>
<protein>
    <submittedName>
        <fullName evidence="1">Uncharacterized protein</fullName>
    </submittedName>
</protein>
<evidence type="ECO:0000313" key="2">
    <source>
        <dbReference type="Proteomes" id="UP001516620"/>
    </source>
</evidence>
<gene>
    <name evidence="1" type="ORF">IM700_008865</name>
</gene>
<accession>A0ABS2H2T3</accession>
<evidence type="ECO:0000313" key="1">
    <source>
        <dbReference type="EMBL" id="MBM6995777.1"/>
    </source>
</evidence>
<dbReference type="EMBL" id="JADCNN020000006">
    <property type="protein sequence ID" value="MBM6995777.1"/>
    <property type="molecule type" value="Genomic_DNA"/>
</dbReference>
<organism evidence="1 2">
    <name type="scientific">Paenibacillus rhizolycopersici</name>
    <dbReference type="NCBI Taxonomy" id="2780073"/>
    <lineage>
        <taxon>Bacteria</taxon>
        <taxon>Bacillati</taxon>
        <taxon>Bacillota</taxon>
        <taxon>Bacilli</taxon>
        <taxon>Bacillales</taxon>
        <taxon>Paenibacillaceae</taxon>
        <taxon>Paenibacillus</taxon>
    </lineage>
</organism>
<reference evidence="1 2" key="1">
    <citation type="submission" date="2021-01" db="EMBL/GenBank/DDBJ databases">
        <title>Paenibacillus sp.nov. isolated from the rhizosphere soil of tomato plant.</title>
        <authorList>
            <person name="Thin K.K."/>
            <person name="Zhang X."/>
            <person name="He S."/>
        </authorList>
    </citation>
    <scope>NUCLEOTIDE SEQUENCE [LARGE SCALE GENOMIC DNA]</scope>
    <source>
        <strain evidence="1 2">DXFW5</strain>
    </source>
</reference>
<dbReference type="RefSeq" id="WP_193417254.1">
    <property type="nucleotide sequence ID" value="NZ_JADCNN020000006.1"/>
</dbReference>
<comment type="caution">
    <text evidence="1">The sequence shown here is derived from an EMBL/GenBank/DDBJ whole genome shotgun (WGS) entry which is preliminary data.</text>
</comment>
<keyword evidence="2" id="KW-1185">Reference proteome</keyword>
<name>A0ABS2H2T3_9BACL</name>